<accession>A0ABS7FMT2</accession>
<dbReference type="Proteomes" id="UP000774570">
    <property type="component" value="Unassembled WGS sequence"/>
</dbReference>
<evidence type="ECO:0000313" key="2">
    <source>
        <dbReference type="EMBL" id="MBW8481686.1"/>
    </source>
</evidence>
<organism evidence="2 3">
    <name type="scientific">Actinomadura parmotrematis</name>
    <dbReference type="NCBI Taxonomy" id="2864039"/>
    <lineage>
        <taxon>Bacteria</taxon>
        <taxon>Bacillati</taxon>
        <taxon>Actinomycetota</taxon>
        <taxon>Actinomycetes</taxon>
        <taxon>Streptosporangiales</taxon>
        <taxon>Thermomonosporaceae</taxon>
        <taxon>Actinomadura</taxon>
    </lineage>
</organism>
<protein>
    <submittedName>
        <fullName evidence="2">Transposase domain-containing protein</fullName>
    </submittedName>
</protein>
<sequence>MAGARRTAAAPAERLPDRVAMGVLLSLFPIPLLDDVIRESGRADLRRRALPARLVLYYVLALCLFPDRNYEQVMRLLLDGLSWRSHWLRSWEGTPSASALSRARERLGADPLRLLFERLAPAPPRRPGPRFGGLHVLSLDGIALDVAGSRGNAALGYPAPAARFPQVRVAALADAGTHALLAATLGAAAVAEEVLAARLLRTPRPGTLLAMPFAAAPPAALRAAAGRGHGLLLGAPAGTRPPPGLRVRALPAARGVLFTTLLDPQRAPAEALAACYAERWRIAPALSWLRAVPAGGAVALRSRDPETVVQEVWATLCLYQAMNALTCQAGERRWCACRPAPGAR</sequence>
<dbReference type="Pfam" id="PF13006">
    <property type="entry name" value="Nterm_IS4"/>
    <property type="match status" value="1"/>
</dbReference>
<evidence type="ECO:0000259" key="1">
    <source>
        <dbReference type="Pfam" id="PF13006"/>
    </source>
</evidence>
<proteinExistence type="predicted"/>
<dbReference type="RefSeq" id="WP_220163541.1">
    <property type="nucleotide sequence ID" value="NZ_JAIBOA010000002.1"/>
</dbReference>
<reference evidence="2 3" key="1">
    <citation type="submission" date="2021-07" db="EMBL/GenBank/DDBJ databases">
        <title>Actinomadura sp. PM05-2 isolated from lichen.</title>
        <authorList>
            <person name="Somphong A."/>
            <person name="Phongsopitanun W."/>
            <person name="Tanasupawat S."/>
            <person name="Peongsungnone V."/>
        </authorList>
    </citation>
    <scope>NUCLEOTIDE SEQUENCE [LARGE SCALE GENOMIC DNA]</scope>
    <source>
        <strain evidence="2 3">PM05-2</strain>
    </source>
</reference>
<keyword evidence="3" id="KW-1185">Reference proteome</keyword>
<evidence type="ECO:0000313" key="3">
    <source>
        <dbReference type="Proteomes" id="UP000774570"/>
    </source>
</evidence>
<comment type="caution">
    <text evidence="2">The sequence shown here is derived from an EMBL/GenBank/DDBJ whole genome shotgun (WGS) entry which is preliminary data.</text>
</comment>
<name>A0ABS7FMT2_9ACTN</name>
<feature type="domain" description="Transposase IS4 N-terminal" evidence="1">
    <location>
        <begin position="19"/>
        <end position="117"/>
    </location>
</feature>
<dbReference type="InterPro" id="IPR024473">
    <property type="entry name" value="Transposases_IS4_N"/>
</dbReference>
<dbReference type="EMBL" id="JAIBOA010000002">
    <property type="protein sequence ID" value="MBW8481686.1"/>
    <property type="molecule type" value="Genomic_DNA"/>
</dbReference>
<gene>
    <name evidence="2" type="ORF">K1Y72_04830</name>
</gene>